<dbReference type="Pfam" id="PF00026">
    <property type="entry name" value="Asp"/>
    <property type="match status" value="1"/>
</dbReference>
<evidence type="ECO:0000256" key="6">
    <source>
        <dbReference type="ARBA" id="ARBA00023180"/>
    </source>
</evidence>
<evidence type="ECO:0000313" key="13">
    <source>
        <dbReference type="WBParaSite" id="ACRNAN_scaffold2499.g10009.t1"/>
    </source>
</evidence>
<feature type="chain" id="PRO_5036742110" evidence="10">
    <location>
        <begin position="19"/>
        <end position="399"/>
    </location>
</feature>
<feature type="signal peptide" evidence="10">
    <location>
        <begin position="1"/>
        <end position="18"/>
    </location>
</feature>
<dbReference type="InterPro" id="IPR001461">
    <property type="entry name" value="Aspartic_peptidase_A1"/>
</dbReference>
<keyword evidence="6" id="KW-0325">Glycoprotein</keyword>
<dbReference type="GO" id="GO:0004190">
    <property type="term" value="F:aspartic-type endopeptidase activity"/>
    <property type="evidence" value="ECO:0007669"/>
    <property type="project" value="UniProtKB-KW"/>
</dbReference>
<dbReference type="PROSITE" id="PS51767">
    <property type="entry name" value="PEPTIDASE_A1"/>
    <property type="match status" value="1"/>
</dbReference>
<evidence type="ECO:0000256" key="9">
    <source>
        <dbReference type="RuleBase" id="RU000454"/>
    </source>
</evidence>
<dbReference type="InterPro" id="IPR033121">
    <property type="entry name" value="PEPTIDASE_A1"/>
</dbReference>
<dbReference type="FunFam" id="2.40.70.10:FF:000002">
    <property type="entry name" value="Vacuolar aspartic proteinase"/>
    <property type="match status" value="1"/>
</dbReference>
<name>A0A914DEV1_9BILA</name>
<evidence type="ECO:0000256" key="2">
    <source>
        <dbReference type="ARBA" id="ARBA00022670"/>
    </source>
</evidence>
<evidence type="ECO:0000256" key="7">
    <source>
        <dbReference type="PIRSR" id="PIRSR601461-1"/>
    </source>
</evidence>
<feature type="domain" description="Peptidase A1" evidence="11">
    <location>
        <begin position="81"/>
        <end position="393"/>
    </location>
</feature>
<evidence type="ECO:0000256" key="10">
    <source>
        <dbReference type="SAM" id="SignalP"/>
    </source>
</evidence>
<sequence length="399" mass="44360">MIVRIFFIISISIGYSSAQYKVSIPGGVQIKRSHFNRSQIENDLQSKYSNLLTATRNAASSFTSLYVSTQSLTAYGLGSYYAGYITIGTPPQQFLIVFDTGSSNLWVPYQKGAEKKHKKYNTFNCNISTTCKSTKRRISIKYGKGMAKGPIMKDIVCLDGLGVDACTNKNQRFACVTKKTVKGAFDGILGMAWNSMSVGKIKQPIDQIFRNKSNCPEEVFAFWLNPNTEKTTGGGEMSICGIDSTKYTGEITWIPLAKTDYWRIKINSVYFGTQLIGNQTFGIVDTGTSLIAGPPSTIDVILTLVQAKAKKDGTYKVNCTQKSTFPTLTFYINNNTFDLTPENYIQQFNKKEKQVCLLGIMSSGPLNMWILGDVFIRPYYTVFDKANKRVGFAQSVTIT</sequence>
<dbReference type="PRINTS" id="PR00792">
    <property type="entry name" value="PEPSIN"/>
</dbReference>
<dbReference type="InterPro" id="IPR001969">
    <property type="entry name" value="Aspartic_peptidase_AS"/>
</dbReference>
<dbReference type="FunFam" id="2.40.70.10:FF:000008">
    <property type="entry name" value="Cathepsin D"/>
    <property type="match status" value="1"/>
</dbReference>
<keyword evidence="5 8" id="KW-1015">Disulfide bond</keyword>
<evidence type="ECO:0000256" key="4">
    <source>
        <dbReference type="ARBA" id="ARBA00022801"/>
    </source>
</evidence>
<dbReference type="PROSITE" id="PS00141">
    <property type="entry name" value="ASP_PROTEASE"/>
    <property type="match status" value="2"/>
</dbReference>
<protein>
    <submittedName>
        <fullName evidence="13">Peptidase A1 domain-containing protein</fullName>
    </submittedName>
</protein>
<evidence type="ECO:0000256" key="1">
    <source>
        <dbReference type="ARBA" id="ARBA00007447"/>
    </source>
</evidence>
<evidence type="ECO:0000256" key="5">
    <source>
        <dbReference type="ARBA" id="ARBA00023157"/>
    </source>
</evidence>
<keyword evidence="10" id="KW-0732">Signal</keyword>
<comment type="similarity">
    <text evidence="1 9">Belongs to the peptidase A1 family.</text>
</comment>
<keyword evidence="4 9" id="KW-0378">Hydrolase</keyword>
<evidence type="ECO:0000256" key="8">
    <source>
        <dbReference type="PIRSR" id="PIRSR601461-2"/>
    </source>
</evidence>
<dbReference type="Gene3D" id="2.40.70.10">
    <property type="entry name" value="Acid Proteases"/>
    <property type="match status" value="2"/>
</dbReference>
<dbReference type="GO" id="GO:0006508">
    <property type="term" value="P:proteolysis"/>
    <property type="evidence" value="ECO:0007669"/>
    <property type="project" value="UniProtKB-KW"/>
</dbReference>
<keyword evidence="2 9" id="KW-0645">Protease</keyword>
<evidence type="ECO:0000259" key="11">
    <source>
        <dbReference type="PROSITE" id="PS51767"/>
    </source>
</evidence>
<dbReference type="SUPFAM" id="SSF50630">
    <property type="entry name" value="Acid proteases"/>
    <property type="match status" value="1"/>
</dbReference>
<organism evidence="12 13">
    <name type="scientific">Acrobeloides nanus</name>
    <dbReference type="NCBI Taxonomy" id="290746"/>
    <lineage>
        <taxon>Eukaryota</taxon>
        <taxon>Metazoa</taxon>
        <taxon>Ecdysozoa</taxon>
        <taxon>Nematoda</taxon>
        <taxon>Chromadorea</taxon>
        <taxon>Rhabditida</taxon>
        <taxon>Tylenchina</taxon>
        <taxon>Cephalobomorpha</taxon>
        <taxon>Cephaloboidea</taxon>
        <taxon>Cephalobidae</taxon>
        <taxon>Acrobeloides</taxon>
    </lineage>
</organism>
<feature type="active site" evidence="7">
    <location>
        <position position="285"/>
    </location>
</feature>
<dbReference type="PANTHER" id="PTHR47966">
    <property type="entry name" value="BETA-SITE APP-CLEAVING ENZYME, ISOFORM A-RELATED"/>
    <property type="match status" value="1"/>
</dbReference>
<keyword evidence="3 9" id="KW-0064">Aspartyl protease</keyword>
<feature type="disulfide bond" evidence="8">
    <location>
        <begin position="319"/>
        <end position="356"/>
    </location>
</feature>
<accession>A0A914DEV1</accession>
<dbReference type="PANTHER" id="PTHR47966:SF40">
    <property type="entry name" value="ASPARTIC PROTEASE 3"/>
    <property type="match status" value="1"/>
</dbReference>
<dbReference type="WBParaSite" id="ACRNAN_scaffold2499.g10009.t1">
    <property type="protein sequence ID" value="ACRNAN_scaffold2499.g10009.t1"/>
    <property type="gene ID" value="ACRNAN_scaffold2499.g10009"/>
</dbReference>
<dbReference type="Proteomes" id="UP000887540">
    <property type="component" value="Unplaced"/>
</dbReference>
<dbReference type="AlphaFoldDB" id="A0A914DEV1"/>
<feature type="active site" evidence="7">
    <location>
        <position position="99"/>
    </location>
</feature>
<evidence type="ECO:0000256" key="3">
    <source>
        <dbReference type="ARBA" id="ARBA00022750"/>
    </source>
</evidence>
<proteinExistence type="inferred from homology"/>
<keyword evidence="12" id="KW-1185">Reference proteome</keyword>
<dbReference type="InterPro" id="IPR021109">
    <property type="entry name" value="Peptidase_aspartic_dom_sf"/>
</dbReference>
<evidence type="ECO:0000313" key="12">
    <source>
        <dbReference type="Proteomes" id="UP000887540"/>
    </source>
</evidence>
<dbReference type="GO" id="GO:0005764">
    <property type="term" value="C:lysosome"/>
    <property type="evidence" value="ECO:0007669"/>
    <property type="project" value="TreeGrafter"/>
</dbReference>
<reference evidence="13" key="1">
    <citation type="submission" date="2022-11" db="UniProtKB">
        <authorList>
            <consortium name="WormBaseParasite"/>
        </authorList>
    </citation>
    <scope>IDENTIFICATION</scope>
</reference>